<gene>
    <name evidence="2" type="ORF">BECKTC1821E_GA0114239_101019</name>
</gene>
<protein>
    <submittedName>
        <fullName evidence="2">Uncharacterized protein</fullName>
    </submittedName>
</protein>
<evidence type="ECO:0000313" key="2">
    <source>
        <dbReference type="EMBL" id="VFK41223.1"/>
    </source>
</evidence>
<dbReference type="EMBL" id="CAADFT010000010">
    <property type="protein sequence ID" value="VFK41223.1"/>
    <property type="molecule type" value="Genomic_DNA"/>
</dbReference>
<evidence type="ECO:0000256" key="1">
    <source>
        <dbReference type="SAM" id="Phobius"/>
    </source>
</evidence>
<accession>A0A450YID4</accession>
<name>A0A450YID4_9GAMM</name>
<feature type="transmembrane region" description="Helical" evidence="1">
    <location>
        <begin position="38"/>
        <end position="59"/>
    </location>
</feature>
<keyword evidence="1" id="KW-0472">Membrane</keyword>
<keyword evidence="1" id="KW-1133">Transmembrane helix</keyword>
<keyword evidence="1" id="KW-0812">Transmembrane</keyword>
<dbReference type="AlphaFoldDB" id="A0A450YID4"/>
<organism evidence="2">
    <name type="scientific">Candidatus Kentrum sp. TC</name>
    <dbReference type="NCBI Taxonomy" id="2126339"/>
    <lineage>
        <taxon>Bacteria</taxon>
        <taxon>Pseudomonadati</taxon>
        <taxon>Pseudomonadota</taxon>
        <taxon>Gammaproteobacteria</taxon>
        <taxon>Candidatus Kentrum</taxon>
    </lineage>
</organism>
<proteinExistence type="predicted"/>
<reference evidence="2" key="1">
    <citation type="submission" date="2019-02" db="EMBL/GenBank/DDBJ databases">
        <authorList>
            <person name="Gruber-Vodicka R. H."/>
            <person name="Seah K. B. B."/>
        </authorList>
    </citation>
    <scope>NUCLEOTIDE SEQUENCE</scope>
    <source>
        <strain evidence="2">BECK_BZ125</strain>
    </source>
</reference>
<sequence length="230" mass="26331">MKHIRTMNSSLNLIKKIITYLPSEYIRILNEDDWKGKIAYSVFDSILIGIVVTLVGIYIQHRVETKKANEETSYTVASVGTQIIAEERRSLIKSMSNIISLVEKVKGGIKATKEEGEKLINFTDKIIASVTHICIMWPQNGEHSNVENLCDTCKTLGHFDVCEKSKYSDDYESKLRKIIGKISDRPFTDKELLEHQKNLLDDFHLLLDDIRIISIDVLEEDRAAILKHLQ</sequence>